<evidence type="ECO:0000256" key="1">
    <source>
        <dbReference type="ARBA" id="ARBA00006484"/>
    </source>
</evidence>
<dbReference type="BioCyc" id="AGRO:ATU5210-MONOMER"/>
<dbReference type="Gene3D" id="3.40.50.720">
    <property type="entry name" value="NAD(P)-binding Rossmann-like Domain"/>
    <property type="match status" value="1"/>
</dbReference>
<dbReference type="HOGENOM" id="CLU_010194_1_2_5"/>
<dbReference type="PROSITE" id="PS00061">
    <property type="entry name" value="ADH_SHORT"/>
    <property type="match status" value="1"/>
</dbReference>
<accession>A9CLK3</accession>
<keyword evidence="3" id="KW-1185">Reference proteome</keyword>
<dbReference type="InterPro" id="IPR002347">
    <property type="entry name" value="SDR_fam"/>
</dbReference>
<dbReference type="EMBL" id="AE007872">
    <property type="protein sequence ID" value="AAK90581.1"/>
    <property type="molecule type" value="Genomic_DNA"/>
</dbReference>
<reference evidence="2 3" key="1">
    <citation type="journal article" date="2001" name="Science">
        <title>The genome of the natural genetic engineer Agrobacterium tumefaciens C58.</title>
        <authorList>
            <person name="Wood D.W."/>
            <person name="Setubal J.C."/>
            <person name="Kaul R."/>
            <person name="Monks D.E."/>
            <person name="Kitajima J.P."/>
            <person name="Okura V.K."/>
            <person name="Zhou Y."/>
            <person name="Chen L."/>
            <person name="Wood G.E."/>
            <person name="Almeida N.F.Jr."/>
            <person name="Woo L."/>
            <person name="Chen Y."/>
            <person name="Paulsen I.T."/>
            <person name="Eisen J.A."/>
            <person name="Karp P.D."/>
            <person name="Bovee D.Sr."/>
            <person name="Chapman P."/>
            <person name="Clendenning J."/>
            <person name="Deatherage G."/>
            <person name="Gillet W."/>
            <person name="Grant C."/>
            <person name="Kutyavin T."/>
            <person name="Levy R."/>
            <person name="Li M.J."/>
            <person name="McClelland E."/>
            <person name="Palmieri A."/>
            <person name="Raymond C."/>
            <person name="Rouse G."/>
            <person name="Saenphimmachak C."/>
            <person name="Wu Z."/>
            <person name="Romero P."/>
            <person name="Gordon D."/>
            <person name="Zhang S."/>
            <person name="Yoo H."/>
            <person name="Tao Y."/>
            <person name="Biddle P."/>
            <person name="Jung M."/>
            <person name="Krespan W."/>
            <person name="Perry M."/>
            <person name="Gordon-Kamm B."/>
            <person name="Liao L."/>
            <person name="Kim S."/>
            <person name="Hendrick C."/>
            <person name="Zhao Z.Y."/>
            <person name="Dolan M."/>
            <person name="Chumley F."/>
            <person name="Tingey S.V."/>
            <person name="Tomb J.F."/>
            <person name="Gordon M.P."/>
            <person name="Olson M.V."/>
            <person name="Nester E.W."/>
        </authorList>
    </citation>
    <scope>NUCLEOTIDE SEQUENCE [LARGE SCALE GENOMIC DNA]</scope>
    <source>
        <strain evidence="3">C58 / ATCC 33970</strain>
    </source>
</reference>
<keyword evidence="2" id="KW-0614">Plasmid</keyword>
<name>A9CLK3_AGRFC</name>
<protein>
    <submittedName>
        <fullName evidence="2">Dehydrogenase</fullName>
    </submittedName>
</protein>
<proteinExistence type="inferred from homology"/>
<sequence>MTQFLTLQGRRALITGGTSGAGAATVALFKDLGASVLTTARKKPADFAGAAFVEADLTTTAGVKTVVDAVQRELGGLDILVNVLGGSSAPSGGFAALTDEEWEKEFNLNFFPAVRLDRALVPGMIAQGSGVVIHVTSIQRNLPLPEATTGYASAKGALNTYSKSVSKEVSPKGVRVVRVSPGWIADPGANGLALRIAEEAGIDYAAAVQVIMNSLGGIPLGRPAKPEEVADLIAFLASDRAASITGTEHVIDGGTVPTA</sequence>
<dbReference type="PANTHER" id="PTHR42879">
    <property type="entry name" value="3-OXOACYL-(ACYL-CARRIER-PROTEIN) REDUCTASE"/>
    <property type="match status" value="1"/>
</dbReference>
<evidence type="ECO:0000313" key="3">
    <source>
        <dbReference type="Proteomes" id="UP000000813"/>
    </source>
</evidence>
<dbReference type="EnsemblBacteria" id="AAK90581">
    <property type="protein sequence ID" value="AAK90581"/>
    <property type="gene ID" value="Atu5210"/>
</dbReference>
<dbReference type="PhylomeDB" id="A9CLK3"/>
<dbReference type="NCBIfam" id="NF005095">
    <property type="entry name" value="PRK06523.1"/>
    <property type="match status" value="1"/>
</dbReference>
<dbReference type="PANTHER" id="PTHR42879:SF6">
    <property type="entry name" value="NADPH-DEPENDENT REDUCTASE BACG"/>
    <property type="match status" value="1"/>
</dbReference>
<evidence type="ECO:0000313" key="2">
    <source>
        <dbReference type="EMBL" id="AAK90581.1"/>
    </source>
</evidence>
<dbReference type="PRINTS" id="PR00081">
    <property type="entry name" value="GDHRDH"/>
</dbReference>
<dbReference type="OrthoDB" id="8959163at2"/>
<dbReference type="InterPro" id="IPR036291">
    <property type="entry name" value="NAD(P)-bd_dom_sf"/>
</dbReference>
<gene>
    <name evidence="2" type="ordered locus">Atu5210</name>
</gene>
<comment type="similarity">
    <text evidence="1">Belongs to the short-chain dehydrogenases/reductases (SDR) family.</text>
</comment>
<organism evidence="2 3">
    <name type="scientific">Agrobacterium fabrum (strain C58 / ATCC 33970)</name>
    <name type="common">Agrobacterium tumefaciens (strain C58)</name>
    <dbReference type="NCBI Taxonomy" id="176299"/>
    <lineage>
        <taxon>Bacteria</taxon>
        <taxon>Pseudomonadati</taxon>
        <taxon>Pseudomonadota</taxon>
        <taxon>Alphaproteobacteria</taxon>
        <taxon>Hyphomicrobiales</taxon>
        <taxon>Rhizobiaceae</taxon>
        <taxon>Rhizobium/Agrobacterium group</taxon>
        <taxon>Agrobacterium</taxon>
        <taxon>Agrobacterium tumefaciens complex</taxon>
    </lineage>
</organism>
<dbReference type="RefSeq" id="WP_010974468.1">
    <property type="nucleotide sequence ID" value="NC_003064.2"/>
</dbReference>
<dbReference type="GO" id="GO:0032787">
    <property type="term" value="P:monocarboxylic acid metabolic process"/>
    <property type="evidence" value="ECO:0007669"/>
    <property type="project" value="UniProtKB-ARBA"/>
</dbReference>
<geneLocation type="plasmid" evidence="2 3">
    <name>At</name>
</geneLocation>
<dbReference type="InterPro" id="IPR020904">
    <property type="entry name" value="Sc_DH/Rdtase_CS"/>
</dbReference>
<dbReference type="GeneID" id="1136983"/>
<dbReference type="PRINTS" id="PR00080">
    <property type="entry name" value="SDRFAMILY"/>
</dbReference>
<dbReference type="PIR" id="AE3185">
    <property type="entry name" value="AE3185"/>
</dbReference>
<dbReference type="SUPFAM" id="SSF51735">
    <property type="entry name" value="NAD(P)-binding Rossmann-fold domains"/>
    <property type="match status" value="1"/>
</dbReference>
<dbReference type="eggNOG" id="COG1028">
    <property type="taxonomic scope" value="Bacteria"/>
</dbReference>
<dbReference type="FunFam" id="3.40.50.720:FF:000084">
    <property type="entry name" value="Short-chain dehydrogenase reductase"/>
    <property type="match status" value="1"/>
</dbReference>
<dbReference type="AlphaFoldDB" id="A9CLK3"/>
<dbReference type="Pfam" id="PF13561">
    <property type="entry name" value="adh_short_C2"/>
    <property type="match status" value="1"/>
</dbReference>
<dbReference type="Proteomes" id="UP000000813">
    <property type="component" value="Plasmid At"/>
</dbReference>
<reference evidence="2 3" key="2">
    <citation type="journal article" date="2001" name="Science">
        <title>Genome sequence of the plant pathogen and biotechnology agent Agrobacterium tumefaciens C58.</title>
        <authorList>
            <person name="Goodner B."/>
            <person name="Hinkle G."/>
            <person name="Gattung S."/>
            <person name="Miller N."/>
            <person name="Blanchard M."/>
            <person name="Qurollo B."/>
            <person name="Goldman B.S."/>
            <person name="Cao Y."/>
            <person name="Askenazi M."/>
            <person name="Halling C."/>
            <person name="Mullin L."/>
            <person name="Houmiel K."/>
            <person name="Gordon J."/>
            <person name="Vaudin M."/>
            <person name="Iartchouk O."/>
            <person name="Epp A."/>
            <person name="Liu F."/>
            <person name="Wollam C."/>
            <person name="Allinger M."/>
            <person name="Doughty D."/>
            <person name="Scott C."/>
            <person name="Lappas C."/>
            <person name="Markelz B."/>
            <person name="Flanagan C."/>
            <person name="Crowell C."/>
            <person name="Gurson J."/>
            <person name="Lomo C."/>
            <person name="Sear C."/>
            <person name="Strub G."/>
            <person name="Cielo C."/>
            <person name="Slater S."/>
        </authorList>
    </citation>
    <scope>NUCLEOTIDE SEQUENCE [LARGE SCALE GENOMIC DNA]</scope>
    <source>
        <strain evidence="3">C58 / ATCC 33970</strain>
    </source>
</reference>
<dbReference type="KEGG" id="atu:Atu5210"/>
<dbReference type="PATRIC" id="fig|176299.10.peg.4887"/>
<dbReference type="InterPro" id="IPR050259">
    <property type="entry name" value="SDR"/>
</dbReference>